<dbReference type="InterPro" id="IPR029063">
    <property type="entry name" value="SAM-dependent_MTases_sf"/>
</dbReference>
<dbReference type="Gene3D" id="3.40.50.150">
    <property type="entry name" value="Vaccinia Virus protein VP39"/>
    <property type="match status" value="1"/>
</dbReference>
<dbReference type="SUPFAM" id="SSF53335">
    <property type="entry name" value="S-adenosyl-L-methionine-dependent methyltransferases"/>
    <property type="match status" value="1"/>
</dbReference>
<dbReference type="GO" id="GO:0032259">
    <property type="term" value="P:methylation"/>
    <property type="evidence" value="ECO:0007669"/>
    <property type="project" value="UniProtKB-KW"/>
</dbReference>
<evidence type="ECO:0000313" key="6">
    <source>
        <dbReference type="Proteomes" id="UP001500016"/>
    </source>
</evidence>
<keyword evidence="6" id="KW-1185">Reference proteome</keyword>
<sequence length="249" mass="27528">MSTPRANRANDDAIRKWNRIPREALEAMEPHGDFAKHHLVNPELLRLLGDVRGRRVLDAGCGHGYFSRMLAGRGADVTGVEPTDTMLTYAREKEAAEPRGITYVQGDLCRLPDLGGPFDAVVCSMVLAAVPDWKPAMRACVEALRPGGLFVFSLNHPAFEQLLSTWRAHGDYRLSRYLEEYEIPQPLASDFHRPLSAYLNALADLGCRLRALAEPGLDPSVAREAAPTTPGIESYVRLPNFLIVSAERP</sequence>
<dbReference type="Proteomes" id="UP001500016">
    <property type="component" value="Unassembled WGS sequence"/>
</dbReference>
<dbReference type="CDD" id="cd02440">
    <property type="entry name" value="AdoMet_MTases"/>
    <property type="match status" value="1"/>
</dbReference>
<evidence type="ECO:0000256" key="3">
    <source>
        <dbReference type="ARBA" id="ARBA00022691"/>
    </source>
</evidence>
<dbReference type="RefSeq" id="WP_344525819.1">
    <property type="nucleotide sequence ID" value="NZ_BAAAPE010000005.1"/>
</dbReference>
<dbReference type="InterPro" id="IPR013216">
    <property type="entry name" value="Methyltransf_11"/>
</dbReference>
<reference evidence="6" key="1">
    <citation type="journal article" date="2019" name="Int. J. Syst. Evol. Microbiol.">
        <title>The Global Catalogue of Microorganisms (GCM) 10K type strain sequencing project: providing services to taxonomists for standard genome sequencing and annotation.</title>
        <authorList>
            <consortium name="The Broad Institute Genomics Platform"/>
            <consortium name="The Broad Institute Genome Sequencing Center for Infectious Disease"/>
            <person name="Wu L."/>
            <person name="Ma J."/>
        </authorList>
    </citation>
    <scope>NUCLEOTIDE SEQUENCE [LARGE SCALE GENOMIC DNA]</scope>
    <source>
        <strain evidence="6">JCM 15478</strain>
    </source>
</reference>
<dbReference type="PANTHER" id="PTHR43464:SF19">
    <property type="entry name" value="UBIQUINONE BIOSYNTHESIS O-METHYLTRANSFERASE, MITOCHONDRIAL"/>
    <property type="match status" value="1"/>
</dbReference>
<feature type="domain" description="Methyltransferase type 11" evidence="4">
    <location>
        <begin position="57"/>
        <end position="152"/>
    </location>
</feature>
<dbReference type="PANTHER" id="PTHR43464">
    <property type="entry name" value="METHYLTRANSFERASE"/>
    <property type="match status" value="1"/>
</dbReference>
<protein>
    <submittedName>
        <fullName evidence="5">Class I SAM-dependent methyltransferase</fullName>
    </submittedName>
</protein>
<comment type="caution">
    <text evidence="5">The sequence shown here is derived from an EMBL/GenBank/DDBJ whole genome shotgun (WGS) entry which is preliminary data.</text>
</comment>
<keyword evidence="2" id="KW-0808">Transferase</keyword>
<dbReference type="Pfam" id="PF08241">
    <property type="entry name" value="Methyltransf_11"/>
    <property type="match status" value="1"/>
</dbReference>
<dbReference type="GO" id="GO:0008168">
    <property type="term" value="F:methyltransferase activity"/>
    <property type="evidence" value="ECO:0007669"/>
    <property type="project" value="UniProtKB-KW"/>
</dbReference>
<organism evidence="5 6">
    <name type="scientific">Streptomyces albiaxialis</name>
    <dbReference type="NCBI Taxonomy" id="329523"/>
    <lineage>
        <taxon>Bacteria</taxon>
        <taxon>Bacillati</taxon>
        <taxon>Actinomycetota</taxon>
        <taxon>Actinomycetes</taxon>
        <taxon>Kitasatosporales</taxon>
        <taxon>Streptomycetaceae</taxon>
        <taxon>Streptomyces</taxon>
    </lineage>
</organism>
<keyword evidence="3" id="KW-0949">S-adenosyl-L-methionine</keyword>
<name>A0ABP5H8N2_9ACTN</name>
<evidence type="ECO:0000259" key="4">
    <source>
        <dbReference type="Pfam" id="PF08241"/>
    </source>
</evidence>
<evidence type="ECO:0000256" key="1">
    <source>
        <dbReference type="ARBA" id="ARBA00022603"/>
    </source>
</evidence>
<accession>A0ABP5H8N2</accession>
<evidence type="ECO:0000313" key="5">
    <source>
        <dbReference type="EMBL" id="GAA2068851.1"/>
    </source>
</evidence>
<proteinExistence type="predicted"/>
<keyword evidence="1 5" id="KW-0489">Methyltransferase</keyword>
<evidence type="ECO:0000256" key="2">
    <source>
        <dbReference type="ARBA" id="ARBA00022679"/>
    </source>
</evidence>
<gene>
    <name evidence="5" type="ORF">GCM10009801_17610</name>
</gene>
<dbReference type="EMBL" id="BAAAPE010000005">
    <property type="protein sequence ID" value="GAA2068851.1"/>
    <property type="molecule type" value="Genomic_DNA"/>
</dbReference>